<evidence type="ECO:0000313" key="2">
    <source>
        <dbReference type="EMBL" id="KIM88185.1"/>
    </source>
</evidence>
<feature type="coiled-coil region" evidence="1">
    <location>
        <begin position="8"/>
        <end position="35"/>
    </location>
</feature>
<keyword evidence="1" id="KW-0175">Coiled coil</keyword>
<dbReference type="EMBL" id="KN832977">
    <property type="protein sequence ID" value="KIM88185.1"/>
    <property type="molecule type" value="Genomic_DNA"/>
</dbReference>
<accession>A0A0C3FUW7</accession>
<reference evidence="3" key="2">
    <citation type="submission" date="2015-01" db="EMBL/GenBank/DDBJ databases">
        <title>Evolutionary Origins and Diversification of the Mycorrhizal Mutualists.</title>
        <authorList>
            <consortium name="DOE Joint Genome Institute"/>
            <consortium name="Mycorrhizal Genomics Consortium"/>
            <person name="Kohler A."/>
            <person name="Kuo A."/>
            <person name="Nagy L.G."/>
            <person name="Floudas D."/>
            <person name="Copeland A."/>
            <person name="Barry K.W."/>
            <person name="Cichocki N."/>
            <person name="Veneault-Fourrey C."/>
            <person name="LaButti K."/>
            <person name="Lindquist E.A."/>
            <person name="Lipzen A."/>
            <person name="Lundell T."/>
            <person name="Morin E."/>
            <person name="Murat C."/>
            <person name="Riley R."/>
            <person name="Ohm R."/>
            <person name="Sun H."/>
            <person name="Tunlid A."/>
            <person name="Henrissat B."/>
            <person name="Grigoriev I.V."/>
            <person name="Hibbett D.S."/>
            <person name="Martin F."/>
        </authorList>
    </citation>
    <scope>NUCLEOTIDE SEQUENCE [LARGE SCALE GENOMIC DNA]</scope>
    <source>
        <strain evidence="3">F 1598</strain>
    </source>
</reference>
<organism evidence="2 3">
    <name type="scientific">Piloderma croceum (strain F 1598)</name>
    <dbReference type="NCBI Taxonomy" id="765440"/>
    <lineage>
        <taxon>Eukaryota</taxon>
        <taxon>Fungi</taxon>
        <taxon>Dikarya</taxon>
        <taxon>Basidiomycota</taxon>
        <taxon>Agaricomycotina</taxon>
        <taxon>Agaricomycetes</taxon>
        <taxon>Agaricomycetidae</taxon>
        <taxon>Atheliales</taxon>
        <taxon>Atheliaceae</taxon>
        <taxon>Piloderma</taxon>
    </lineage>
</organism>
<sequence length="84" mass="9743">MHVSLVYKPRATAEIHELQKELAEVNGKILWYEEENRYARGQAAGYRANWINKRRRVDAIERDGWKGQDGLSQVGWLSSSPDRS</sequence>
<dbReference type="Proteomes" id="UP000054166">
    <property type="component" value="Unassembled WGS sequence"/>
</dbReference>
<keyword evidence="3" id="KW-1185">Reference proteome</keyword>
<proteinExistence type="predicted"/>
<dbReference type="InParanoid" id="A0A0C3FUW7"/>
<gene>
    <name evidence="2" type="ORF">PILCRDRAFT_3220</name>
</gene>
<evidence type="ECO:0000313" key="3">
    <source>
        <dbReference type="Proteomes" id="UP000054166"/>
    </source>
</evidence>
<name>A0A0C3FUW7_PILCF</name>
<evidence type="ECO:0000256" key="1">
    <source>
        <dbReference type="SAM" id="Coils"/>
    </source>
</evidence>
<dbReference type="AlphaFoldDB" id="A0A0C3FUW7"/>
<dbReference type="HOGENOM" id="CLU_2528249_0_0_1"/>
<protein>
    <submittedName>
        <fullName evidence="2">Uncharacterized protein</fullName>
    </submittedName>
</protein>
<reference evidence="2 3" key="1">
    <citation type="submission" date="2014-04" db="EMBL/GenBank/DDBJ databases">
        <authorList>
            <consortium name="DOE Joint Genome Institute"/>
            <person name="Kuo A."/>
            <person name="Tarkka M."/>
            <person name="Buscot F."/>
            <person name="Kohler A."/>
            <person name="Nagy L.G."/>
            <person name="Floudas D."/>
            <person name="Copeland A."/>
            <person name="Barry K.W."/>
            <person name="Cichocki N."/>
            <person name="Veneault-Fourrey C."/>
            <person name="LaButti K."/>
            <person name="Lindquist E.A."/>
            <person name="Lipzen A."/>
            <person name="Lundell T."/>
            <person name="Morin E."/>
            <person name="Murat C."/>
            <person name="Sun H."/>
            <person name="Tunlid A."/>
            <person name="Henrissat B."/>
            <person name="Grigoriev I.V."/>
            <person name="Hibbett D.S."/>
            <person name="Martin F."/>
            <person name="Nordberg H.P."/>
            <person name="Cantor M.N."/>
            <person name="Hua S.X."/>
        </authorList>
    </citation>
    <scope>NUCLEOTIDE SEQUENCE [LARGE SCALE GENOMIC DNA]</scope>
    <source>
        <strain evidence="2 3">F 1598</strain>
    </source>
</reference>